<proteinExistence type="predicted"/>
<dbReference type="Proteomes" id="UP000054324">
    <property type="component" value="Unassembled WGS sequence"/>
</dbReference>
<dbReference type="AlphaFoldDB" id="A0A074ZDC5"/>
<dbReference type="GeneID" id="20321411"/>
<dbReference type="EMBL" id="KL596781">
    <property type="protein sequence ID" value="KER25296.1"/>
    <property type="molecule type" value="Genomic_DNA"/>
</dbReference>
<evidence type="ECO:0000256" key="1">
    <source>
        <dbReference type="SAM" id="Phobius"/>
    </source>
</evidence>
<gene>
    <name evidence="2" type="ORF">T265_07232</name>
</gene>
<keyword evidence="1" id="KW-1133">Transmembrane helix</keyword>
<dbReference type="KEGG" id="ovi:T265_07232"/>
<keyword evidence="1" id="KW-0472">Membrane</keyword>
<dbReference type="CTD" id="20321411"/>
<sequence>MQCLSCHVVFIPLCVAWLSIYHLVACMVLICVSLFCSALFLYCLSLQPPWSWRTICSVDERGVARVGYRLASHVRALDRRRLEIACSV</sequence>
<evidence type="ECO:0000313" key="3">
    <source>
        <dbReference type="Proteomes" id="UP000054324"/>
    </source>
</evidence>
<protein>
    <submittedName>
        <fullName evidence="2">Uncharacterized protein</fullName>
    </submittedName>
</protein>
<accession>A0A074ZDC5</accession>
<feature type="transmembrane region" description="Helical" evidence="1">
    <location>
        <begin position="20"/>
        <end position="44"/>
    </location>
</feature>
<reference evidence="2 3" key="1">
    <citation type="submission" date="2013-11" db="EMBL/GenBank/DDBJ databases">
        <title>Opisthorchis viverrini - life in the bile duct.</title>
        <authorList>
            <person name="Young N.D."/>
            <person name="Nagarajan N."/>
            <person name="Lin S.J."/>
            <person name="Korhonen P.K."/>
            <person name="Jex A.R."/>
            <person name="Hall R.S."/>
            <person name="Safavi-Hemami H."/>
            <person name="Kaewkong W."/>
            <person name="Bertrand D."/>
            <person name="Gao S."/>
            <person name="Seet Q."/>
            <person name="Wongkham S."/>
            <person name="Teh B.T."/>
            <person name="Wongkham C."/>
            <person name="Intapan P.M."/>
            <person name="Maleewong W."/>
            <person name="Yang X."/>
            <person name="Hu M."/>
            <person name="Wang Z."/>
            <person name="Hofmann A."/>
            <person name="Sternberg P.W."/>
            <person name="Tan P."/>
            <person name="Wang J."/>
            <person name="Gasser R.B."/>
        </authorList>
    </citation>
    <scope>NUCLEOTIDE SEQUENCE [LARGE SCALE GENOMIC DNA]</scope>
</reference>
<keyword evidence="1" id="KW-0812">Transmembrane</keyword>
<organism evidence="2 3">
    <name type="scientific">Opisthorchis viverrini</name>
    <name type="common">Southeast Asian liver fluke</name>
    <dbReference type="NCBI Taxonomy" id="6198"/>
    <lineage>
        <taxon>Eukaryota</taxon>
        <taxon>Metazoa</taxon>
        <taxon>Spiralia</taxon>
        <taxon>Lophotrochozoa</taxon>
        <taxon>Platyhelminthes</taxon>
        <taxon>Trematoda</taxon>
        <taxon>Digenea</taxon>
        <taxon>Opisthorchiida</taxon>
        <taxon>Opisthorchiata</taxon>
        <taxon>Opisthorchiidae</taxon>
        <taxon>Opisthorchis</taxon>
    </lineage>
</organism>
<dbReference type="OrthoDB" id="10531131at2759"/>
<evidence type="ECO:0000313" key="2">
    <source>
        <dbReference type="EMBL" id="KER25296.1"/>
    </source>
</evidence>
<keyword evidence="3" id="KW-1185">Reference proteome</keyword>
<name>A0A074ZDC5_OPIVI</name>
<dbReference type="RefSeq" id="XP_009170961.1">
    <property type="nucleotide sequence ID" value="XM_009172697.1"/>
</dbReference>